<dbReference type="InterPro" id="IPR006148">
    <property type="entry name" value="Glc/Gal-6P_isomerase"/>
</dbReference>
<dbReference type="InterPro" id="IPR039104">
    <property type="entry name" value="6PGL"/>
</dbReference>
<dbReference type="CDD" id="cd01400">
    <property type="entry name" value="6PGL"/>
    <property type="match status" value="1"/>
</dbReference>
<keyword evidence="10" id="KW-1185">Reference proteome</keyword>
<evidence type="ECO:0000256" key="6">
    <source>
        <dbReference type="ARBA" id="ARBA00020337"/>
    </source>
</evidence>
<keyword evidence="7 9" id="KW-0378">Hydrolase</keyword>
<dbReference type="Pfam" id="PF01182">
    <property type="entry name" value="Glucosamine_iso"/>
    <property type="match status" value="1"/>
</dbReference>
<dbReference type="AlphaFoldDB" id="A0A4V3BCK2"/>
<dbReference type="RefSeq" id="WP_133340853.1">
    <property type="nucleotide sequence ID" value="NZ_SMZO01000001.1"/>
</dbReference>
<feature type="domain" description="Glucosamine/galactosamine-6-phosphate isomerase" evidence="8">
    <location>
        <begin position="7"/>
        <end position="222"/>
    </location>
</feature>
<dbReference type="OrthoDB" id="9810967at2"/>
<comment type="caution">
    <text evidence="9">The sequence shown here is derived from an EMBL/GenBank/DDBJ whole genome shotgun (WGS) entry which is preliminary data.</text>
</comment>
<gene>
    <name evidence="7 9" type="primary">pgl</name>
    <name evidence="9" type="ORF">E2L05_00050</name>
</gene>
<dbReference type="EMBL" id="SMZO01000001">
    <property type="protein sequence ID" value="TDL91349.1"/>
    <property type="molecule type" value="Genomic_DNA"/>
</dbReference>
<evidence type="ECO:0000313" key="10">
    <source>
        <dbReference type="Proteomes" id="UP000294562"/>
    </source>
</evidence>
<evidence type="ECO:0000256" key="5">
    <source>
        <dbReference type="ARBA" id="ARBA00013198"/>
    </source>
</evidence>
<dbReference type="PANTHER" id="PTHR11054:SF0">
    <property type="entry name" value="6-PHOSPHOGLUCONOLACTONASE"/>
    <property type="match status" value="1"/>
</dbReference>
<protein>
    <recommendedName>
        <fullName evidence="6 7">6-phosphogluconolactonase</fullName>
        <shortName evidence="7">6PGL</shortName>
        <ecNumber evidence="5 7">3.1.1.31</ecNumber>
    </recommendedName>
</protein>
<dbReference type="InterPro" id="IPR037171">
    <property type="entry name" value="NagB/RpiA_transferase-like"/>
</dbReference>
<dbReference type="PANTHER" id="PTHR11054">
    <property type="entry name" value="6-PHOSPHOGLUCONOLACTONASE"/>
    <property type="match status" value="1"/>
</dbReference>
<dbReference type="Proteomes" id="UP000294562">
    <property type="component" value="Unassembled WGS sequence"/>
</dbReference>
<dbReference type="GO" id="GO:0017057">
    <property type="term" value="F:6-phosphogluconolactonase activity"/>
    <property type="evidence" value="ECO:0007669"/>
    <property type="project" value="UniProtKB-UniRule"/>
</dbReference>
<evidence type="ECO:0000313" key="9">
    <source>
        <dbReference type="EMBL" id="TDL91349.1"/>
    </source>
</evidence>
<evidence type="ECO:0000259" key="8">
    <source>
        <dbReference type="Pfam" id="PF01182"/>
    </source>
</evidence>
<evidence type="ECO:0000256" key="3">
    <source>
        <dbReference type="ARBA" id="ARBA00004961"/>
    </source>
</evidence>
<evidence type="ECO:0000256" key="2">
    <source>
        <dbReference type="ARBA" id="ARBA00002681"/>
    </source>
</evidence>
<evidence type="ECO:0000256" key="4">
    <source>
        <dbReference type="ARBA" id="ARBA00010662"/>
    </source>
</evidence>
<dbReference type="UniPathway" id="UPA00115">
    <property type="reaction ID" value="UER00409"/>
</dbReference>
<dbReference type="GO" id="GO:0006098">
    <property type="term" value="P:pentose-phosphate shunt"/>
    <property type="evidence" value="ECO:0007669"/>
    <property type="project" value="UniProtKB-UniPathway"/>
</dbReference>
<comment type="pathway">
    <text evidence="3 7">Carbohydrate degradation; pentose phosphate pathway; D-ribulose 5-phosphate from D-glucose 6-phosphate (oxidative stage): step 2/3.</text>
</comment>
<accession>A0A4V3BCK2</accession>
<comment type="function">
    <text evidence="2 7">Hydrolysis of 6-phosphogluconolactone to 6-phosphogluconate.</text>
</comment>
<dbReference type="GO" id="GO:0005975">
    <property type="term" value="P:carbohydrate metabolic process"/>
    <property type="evidence" value="ECO:0007669"/>
    <property type="project" value="UniProtKB-UniRule"/>
</dbReference>
<sequence>MNLVEYPDRDMMMMDLADTLASDLNNALMSNDKVSFAVPGGTTPGPLFDTLSAVRLDWDRVTVLLGDERWVPETSERSNARLVRARLLTGHAATAQFLPFYTDGLEPDEGLQAVSAKLTPMLPLSVLVLGMGADMHTASLFPGSEQLASAVASDAPPVMAVTAPGQPEPRVTLTGPVLSGAMSTHVVITGAAKRAAVERAESLDDPLVAPISLILKTATVHWAE</sequence>
<dbReference type="SUPFAM" id="SSF100950">
    <property type="entry name" value="NagB/RpiA/CoA transferase-like"/>
    <property type="match status" value="1"/>
</dbReference>
<proteinExistence type="inferred from homology"/>
<name>A0A4V3BCK2_9RHOB</name>
<evidence type="ECO:0000256" key="7">
    <source>
        <dbReference type="RuleBase" id="RU365095"/>
    </source>
</evidence>
<dbReference type="InterPro" id="IPR005900">
    <property type="entry name" value="6-phosphogluconolactonase_DevB"/>
</dbReference>
<dbReference type="NCBIfam" id="TIGR01198">
    <property type="entry name" value="pgl"/>
    <property type="match status" value="1"/>
</dbReference>
<organism evidence="9 10">
    <name type="scientific">Meridianimarinicoccus aquatilis</name>
    <dbReference type="NCBI Taxonomy" id="2552766"/>
    <lineage>
        <taxon>Bacteria</taxon>
        <taxon>Pseudomonadati</taxon>
        <taxon>Pseudomonadota</taxon>
        <taxon>Alphaproteobacteria</taxon>
        <taxon>Rhodobacterales</taxon>
        <taxon>Paracoccaceae</taxon>
        <taxon>Meridianimarinicoccus</taxon>
    </lineage>
</organism>
<comment type="catalytic activity">
    <reaction evidence="1 7">
        <text>6-phospho-D-glucono-1,5-lactone + H2O = 6-phospho-D-gluconate + H(+)</text>
        <dbReference type="Rhea" id="RHEA:12556"/>
        <dbReference type="ChEBI" id="CHEBI:15377"/>
        <dbReference type="ChEBI" id="CHEBI:15378"/>
        <dbReference type="ChEBI" id="CHEBI:57955"/>
        <dbReference type="ChEBI" id="CHEBI:58759"/>
        <dbReference type="EC" id="3.1.1.31"/>
    </reaction>
</comment>
<reference evidence="9 10" key="1">
    <citation type="submission" date="2019-03" db="EMBL/GenBank/DDBJ databases">
        <title>Rhodobacteraceae bacterium SM1902, a new member of the family Rhodobacteraceae isolated from Yantai.</title>
        <authorList>
            <person name="Sun Y."/>
        </authorList>
    </citation>
    <scope>NUCLEOTIDE SEQUENCE [LARGE SCALE GENOMIC DNA]</scope>
    <source>
        <strain evidence="9 10">SM1902</strain>
    </source>
</reference>
<comment type="similarity">
    <text evidence="4 7">Belongs to the glucosamine/galactosamine-6-phosphate isomerase family. 6-phosphogluconolactonase subfamily.</text>
</comment>
<evidence type="ECO:0000256" key="1">
    <source>
        <dbReference type="ARBA" id="ARBA00000832"/>
    </source>
</evidence>
<dbReference type="EC" id="3.1.1.31" evidence="5 7"/>
<dbReference type="Gene3D" id="3.40.50.1360">
    <property type="match status" value="1"/>
</dbReference>